<keyword evidence="3" id="KW-1185">Reference proteome</keyword>
<dbReference type="AlphaFoldDB" id="A0A3N4YMV8"/>
<proteinExistence type="predicted"/>
<feature type="region of interest" description="Disordered" evidence="1">
    <location>
        <begin position="1"/>
        <end position="29"/>
    </location>
</feature>
<comment type="caution">
    <text evidence="2">The sequence shown here is derived from an EMBL/GenBank/DDBJ whole genome shotgun (WGS) entry which is preliminary data.</text>
</comment>
<organism evidence="2 3">
    <name type="scientific">Myceligenerans xiligouense</name>
    <dbReference type="NCBI Taxonomy" id="253184"/>
    <lineage>
        <taxon>Bacteria</taxon>
        <taxon>Bacillati</taxon>
        <taxon>Actinomycetota</taxon>
        <taxon>Actinomycetes</taxon>
        <taxon>Micrococcales</taxon>
        <taxon>Promicromonosporaceae</taxon>
        <taxon>Myceligenerans</taxon>
    </lineage>
</organism>
<dbReference type="Proteomes" id="UP000280501">
    <property type="component" value="Unassembled WGS sequence"/>
</dbReference>
<accession>A0A3N4YMV8</accession>
<name>A0A3N4YMV8_9MICO</name>
<dbReference type="EMBL" id="RKQZ01000001">
    <property type="protein sequence ID" value="RPF21447.1"/>
    <property type="molecule type" value="Genomic_DNA"/>
</dbReference>
<feature type="region of interest" description="Disordered" evidence="1">
    <location>
        <begin position="278"/>
        <end position="318"/>
    </location>
</feature>
<gene>
    <name evidence="2" type="ORF">EDD34_2075</name>
</gene>
<feature type="compositionally biased region" description="Polar residues" evidence="1">
    <location>
        <begin position="1"/>
        <end position="17"/>
    </location>
</feature>
<feature type="compositionally biased region" description="Basic residues" evidence="1">
    <location>
        <begin position="308"/>
        <end position="318"/>
    </location>
</feature>
<protein>
    <submittedName>
        <fullName evidence="2">Uncharacterized protein</fullName>
    </submittedName>
</protein>
<evidence type="ECO:0000313" key="2">
    <source>
        <dbReference type="EMBL" id="RPF21447.1"/>
    </source>
</evidence>
<evidence type="ECO:0000313" key="3">
    <source>
        <dbReference type="Proteomes" id="UP000280501"/>
    </source>
</evidence>
<evidence type="ECO:0000256" key="1">
    <source>
        <dbReference type="SAM" id="MobiDB-lite"/>
    </source>
</evidence>
<reference evidence="2 3" key="1">
    <citation type="submission" date="2018-11" db="EMBL/GenBank/DDBJ databases">
        <title>Sequencing the genomes of 1000 actinobacteria strains.</title>
        <authorList>
            <person name="Klenk H.-P."/>
        </authorList>
    </citation>
    <scope>NUCLEOTIDE SEQUENCE [LARGE SCALE GENOMIC DNA]</scope>
    <source>
        <strain evidence="2 3">DSM 15700</strain>
    </source>
</reference>
<sequence length="318" mass="35007">MTALTHLTSMSTTTPPNESDPVDRPPERTVTAGTLRIELWYLGREPEPWPDRGARHRYSYRVTDTATRSRDEGDERTREEVSVAVGSDLRSGVGAPVDPDETMCSLVAFLSAAGEAYAWTMRNPSTPSENLGLFPDWLNEAAYMNLSELAVLEASLNPDLGPDDDELEAAFLAAAETPGSPASWPPATWYDIVFLQDDEGHQIVDLIDTQGVEAATERLAAYDYGTETRDTALFHGHYYDEPPGSVDGHSIEDGDYVLTWNAGLGHVNLLRRFDPTDEPPAFWPDRTARLAPHTPTGLPEEPPNRHPSATRRSHSPGL</sequence>